<evidence type="ECO:0000256" key="8">
    <source>
        <dbReference type="ARBA" id="ARBA00047597"/>
    </source>
</evidence>
<dbReference type="GO" id="GO:0031267">
    <property type="term" value="F:small GTPase binding"/>
    <property type="evidence" value="ECO:0007669"/>
    <property type="project" value="TreeGrafter"/>
</dbReference>
<dbReference type="GO" id="GO:0106274">
    <property type="term" value="F:NAD+-protein-arginine ADP-ribosyltransferase activity"/>
    <property type="evidence" value="ECO:0007669"/>
    <property type="project" value="UniProtKB-EC"/>
</dbReference>
<organism evidence="11 13">
    <name type="scientific">Didymodactylos carnosus</name>
    <dbReference type="NCBI Taxonomy" id="1234261"/>
    <lineage>
        <taxon>Eukaryota</taxon>
        <taxon>Metazoa</taxon>
        <taxon>Spiralia</taxon>
        <taxon>Gnathifera</taxon>
        <taxon>Rotifera</taxon>
        <taxon>Eurotatoria</taxon>
        <taxon>Bdelloidea</taxon>
        <taxon>Philodinida</taxon>
        <taxon>Philodinidae</taxon>
        <taxon>Didymodactylos</taxon>
    </lineage>
</organism>
<dbReference type="EC" id="2.4.2.31" evidence="9"/>
<keyword evidence="2" id="KW-0343">GTPase activation</keyword>
<sequence length="470" mass="52964">MATSLREQCDMNTKQRYSDIDGEPMKLFDPIEGYQKLPLLSLEESVEPLSNLIDDLPRRVWMAKENCQERSDSLTEDEAAAICLYTMEWKSRHRSLYYQLNETLRSKERAQLIDVWLPYLKLVLTALYKLPSVKQLVWRGTKVDLSGSYKRGKKYPWWGFSSCTESIEVLQSKAFLGKSGTQTMFCIECQNGKLITPYSLFPAENEILLLPGSYFEVSGTSDFHDGLHVIHVKEISPPYALIESPFATDNSISQGARSGLSVERKKDTKDILQKAEETQGKKTSIGTTPKDDWQHSNTMTTPEYKDAKKPLSKDIETTVDKLKLGQVDVLDLSGKLASKEDTMAIAEALKINKTLTELGISENNISHQGAMAIAEALKINKTLTRLWISENNISHQGAMAIAEALKINETLTKLWTYKNNISDQGAMAIAEALKINKTLTELGISENNISEEKRKGIKRAWNKRSSSLYC</sequence>
<evidence type="ECO:0000256" key="5">
    <source>
        <dbReference type="ARBA" id="ARBA00022679"/>
    </source>
</evidence>
<keyword evidence="7" id="KW-0677">Repeat</keyword>
<proteinExistence type="inferred from homology"/>
<gene>
    <name evidence="11" type="ORF">GPM918_LOCUS26619</name>
    <name evidence="12" type="ORF">SRO942_LOCUS26809</name>
</gene>
<dbReference type="SMART" id="SM00368">
    <property type="entry name" value="LRR_RI"/>
    <property type="match status" value="3"/>
</dbReference>
<accession>A0A815AVF8</accession>
<keyword evidence="9" id="KW-0521">NADP</keyword>
<dbReference type="Gene3D" id="3.90.176.10">
    <property type="entry name" value="Toxin ADP-ribosyltransferase, Chain A, domain 1"/>
    <property type="match status" value="1"/>
</dbReference>
<dbReference type="AlphaFoldDB" id="A0A815AVF8"/>
<dbReference type="GO" id="GO:0005829">
    <property type="term" value="C:cytosol"/>
    <property type="evidence" value="ECO:0007669"/>
    <property type="project" value="TreeGrafter"/>
</dbReference>
<keyword evidence="3" id="KW-0433">Leucine-rich repeat</keyword>
<dbReference type="InterPro" id="IPR032675">
    <property type="entry name" value="LRR_dom_sf"/>
</dbReference>
<dbReference type="EMBL" id="CAJOBC010018877">
    <property type="protein sequence ID" value="CAF4039327.1"/>
    <property type="molecule type" value="Genomic_DNA"/>
</dbReference>
<comment type="similarity">
    <text evidence="1 9">Belongs to the Arg-specific ADP-ribosyltransferase family.</text>
</comment>
<evidence type="ECO:0000313" key="11">
    <source>
        <dbReference type="EMBL" id="CAF1261332.1"/>
    </source>
</evidence>
<keyword evidence="5 9" id="KW-0808">Transferase</keyword>
<dbReference type="PANTHER" id="PTHR24113:SF12">
    <property type="entry name" value="RAN GTPASE-ACTIVATING PROTEIN 1"/>
    <property type="match status" value="1"/>
</dbReference>
<reference evidence="11" key="1">
    <citation type="submission" date="2021-02" db="EMBL/GenBank/DDBJ databases">
        <authorList>
            <person name="Nowell W R."/>
        </authorList>
    </citation>
    <scope>NUCLEOTIDE SEQUENCE</scope>
</reference>
<dbReference type="PROSITE" id="PS51996">
    <property type="entry name" value="TR_MART"/>
    <property type="match status" value="1"/>
</dbReference>
<dbReference type="Proteomes" id="UP000663829">
    <property type="component" value="Unassembled WGS sequence"/>
</dbReference>
<feature type="region of interest" description="Disordered" evidence="10">
    <location>
        <begin position="274"/>
        <end position="305"/>
    </location>
</feature>
<evidence type="ECO:0000256" key="3">
    <source>
        <dbReference type="ARBA" id="ARBA00022614"/>
    </source>
</evidence>
<dbReference type="InterPro" id="IPR001611">
    <property type="entry name" value="Leu-rich_rpt"/>
</dbReference>
<dbReference type="Pfam" id="PF01129">
    <property type="entry name" value="ART"/>
    <property type="match status" value="1"/>
</dbReference>
<keyword evidence="13" id="KW-1185">Reference proteome</keyword>
<evidence type="ECO:0000256" key="1">
    <source>
        <dbReference type="ARBA" id="ARBA00009558"/>
    </source>
</evidence>
<dbReference type="InterPro" id="IPR027038">
    <property type="entry name" value="RanGap"/>
</dbReference>
<dbReference type="Proteomes" id="UP000681722">
    <property type="component" value="Unassembled WGS sequence"/>
</dbReference>
<keyword evidence="6" id="KW-0548">Nucleotidyltransferase</keyword>
<evidence type="ECO:0000256" key="2">
    <source>
        <dbReference type="ARBA" id="ARBA00022468"/>
    </source>
</evidence>
<dbReference type="Pfam" id="PF13516">
    <property type="entry name" value="LRR_6"/>
    <property type="match status" value="2"/>
</dbReference>
<evidence type="ECO:0000313" key="12">
    <source>
        <dbReference type="EMBL" id="CAF4039327.1"/>
    </source>
</evidence>
<protein>
    <recommendedName>
        <fullName evidence="9">NAD(P)(+)--arginine ADP-ribosyltransferase</fullName>
        <ecNumber evidence="9">2.4.2.31</ecNumber>
    </recommendedName>
    <alternativeName>
        <fullName evidence="9">Mono(ADP-ribosyl)transferase</fullName>
    </alternativeName>
</protein>
<evidence type="ECO:0000256" key="10">
    <source>
        <dbReference type="SAM" id="MobiDB-lite"/>
    </source>
</evidence>
<keyword evidence="9" id="KW-0520">NAD</keyword>
<dbReference type="GO" id="GO:0016779">
    <property type="term" value="F:nucleotidyltransferase activity"/>
    <property type="evidence" value="ECO:0007669"/>
    <property type="project" value="UniProtKB-KW"/>
</dbReference>
<comment type="catalytic activity">
    <reaction evidence="8 9">
        <text>L-arginyl-[protein] + NAD(+) = N(omega)-(ADP-D-ribosyl)-L-arginyl-[protein] + nicotinamide + H(+)</text>
        <dbReference type="Rhea" id="RHEA:19149"/>
        <dbReference type="Rhea" id="RHEA-COMP:10532"/>
        <dbReference type="Rhea" id="RHEA-COMP:15087"/>
        <dbReference type="ChEBI" id="CHEBI:15378"/>
        <dbReference type="ChEBI" id="CHEBI:17154"/>
        <dbReference type="ChEBI" id="CHEBI:29965"/>
        <dbReference type="ChEBI" id="CHEBI:57540"/>
        <dbReference type="ChEBI" id="CHEBI:142554"/>
        <dbReference type="EC" id="2.4.2.31"/>
    </reaction>
</comment>
<dbReference type="OrthoDB" id="120976at2759"/>
<dbReference type="SUPFAM" id="SSF52047">
    <property type="entry name" value="RNI-like"/>
    <property type="match status" value="1"/>
</dbReference>
<evidence type="ECO:0000256" key="6">
    <source>
        <dbReference type="ARBA" id="ARBA00022695"/>
    </source>
</evidence>
<dbReference type="InterPro" id="IPR000768">
    <property type="entry name" value="ART"/>
</dbReference>
<dbReference type="GO" id="GO:0005096">
    <property type="term" value="F:GTPase activator activity"/>
    <property type="evidence" value="ECO:0007669"/>
    <property type="project" value="UniProtKB-KW"/>
</dbReference>
<dbReference type="GO" id="GO:0005634">
    <property type="term" value="C:nucleus"/>
    <property type="evidence" value="ECO:0007669"/>
    <property type="project" value="TreeGrafter"/>
</dbReference>
<evidence type="ECO:0000256" key="4">
    <source>
        <dbReference type="ARBA" id="ARBA00022676"/>
    </source>
</evidence>
<dbReference type="SUPFAM" id="SSF56399">
    <property type="entry name" value="ADP-ribosylation"/>
    <property type="match status" value="1"/>
</dbReference>
<evidence type="ECO:0000256" key="7">
    <source>
        <dbReference type="ARBA" id="ARBA00022737"/>
    </source>
</evidence>
<name>A0A815AVF8_9BILA</name>
<comment type="caution">
    <text evidence="11">The sequence shown here is derived from an EMBL/GenBank/DDBJ whole genome shotgun (WGS) entry which is preliminary data.</text>
</comment>
<dbReference type="GO" id="GO:0048471">
    <property type="term" value="C:perinuclear region of cytoplasm"/>
    <property type="evidence" value="ECO:0007669"/>
    <property type="project" value="TreeGrafter"/>
</dbReference>
<dbReference type="EMBL" id="CAJNOQ010010798">
    <property type="protein sequence ID" value="CAF1261332.1"/>
    <property type="molecule type" value="Genomic_DNA"/>
</dbReference>
<dbReference type="GO" id="GO:0006913">
    <property type="term" value="P:nucleocytoplasmic transport"/>
    <property type="evidence" value="ECO:0007669"/>
    <property type="project" value="TreeGrafter"/>
</dbReference>
<dbReference type="Gene3D" id="3.80.10.10">
    <property type="entry name" value="Ribonuclease Inhibitor"/>
    <property type="match status" value="1"/>
</dbReference>
<dbReference type="PANTHER" id="PTHR24113">
    <property type="entry name" value="RAN GTPASE-ACTIVATING PROTEIN 1"/>
    <property type="match status" value="1"/>
</dbReference>
<evidence type="ECO:0000313" key="13">
    <source>
        <dbReference type="Proteomes" id="UP000663829"/>
    </source>
</evidence>
<keyword evidence="4 9" id="KW-0328">Glycosyltransferase</keyword>
<evidence type="ECO:0000256" key="9">
    <source>
        <dbReference type="RuleBase" id="RU361228"/>
    </source>
</evidence>